<comment type="caution">
    <text evidence="2">The sequence shown here is derived from an EMBL/GenBank/DDBJ whole genome shotgun (WGS) entry which is preliminary data.</text>
</comment>
<gene>
    <name evidence="2" type="ORF">UW07_C0024G0011</name>
</gene>
<evidence type="ECO:0000313" key="3">
    <source>
        <dbReference type="Proteomes" id="UP000033831"/>
    </source>
</evidence>
<dbReference type="AlphaFoldDB" id="A0A0G1FM15"/>
<evidence type="ECO:0000313" key="2">
    <source>
        <dbReference type="EMBL" id="KKT23435.1"/>
    </source>
</evidence>
<proteinExistence type="predicted"/>
<dbReference type="InterPro" id="IPR026363">
    <property type="entry name" value="CxxC-x17-CxxC_dom"/>
</dbReference>
<organism evidence="2 3">
    <name type="scientific">Candidatus Nomurabacteria bacterium GW2011_GWF2_43_8</name>
    <dbReference type="NCBI Taxonomy" id="1618779"/>
    <lineage>
        <taxon>Bacteria</taxon>
        <taxon>Candidatus Nomuraibacteriota</taxon>
    </lineage>
</organism>
<dbReference type="Pfam" id="PF23477">
    <property type="entry name" value="zf_Tbcl_2"/>
    <property type="match status" value="1"/>
</dbReference>
<accession>A0A0G1FM15</accession>
<evidence type="ECO:0000259" key="1">
    <source>
        <dbReference type="Pfam" id="PF23477"/>
    </source>
</evidence>
<feature type="domain" description="CxxC-x17-CxxC" evidence="1">
    <location>
        <begin position="552"/>
        <end position="584"/>
    </location>
</feature>
<dbReference type="EMBL" id="LCGX01000024">
    <property type="protein sequence ID" value="KKT23435.1"/>
    <property type="molecule type" value="Genomic_DNA"/>
</dbReference>
<protein>
    <recommendedName>
        <fullName evidence="1">CxxC-x17-CxxC domain-containing protein</fullName>
    </recommendedName>
</protein>
<name>A0A0G1FM15_9BACT</name>
<reference evidence="2 3" key="1">
    <citation type="journal article" date="2015" name="Nature">
        <title>rRNA introns, odd ribosomes, and small enigmatic genomes across a large radiation of phyla.</title>
        <authorList>
            <person name="Brown C.T."/>
            <person name="Hug L.A."/>
            <person name="Thomas B.C."/>
            <person name="Sharon I."/>
            <person name="Castelle C.J."/>
            <person name="Singh A."/>
            <person name="Wilkins M.J."/>
            <person name="Williams K.H."/>
            <person name="Banfield J.F."/>
        </authorList>
    </citation>
    <scope>NUCLEOTIDE SEQUENCE [LARGE SCALE GENOMIC DNA]</scope>
</reference>
<dbReference type="Proteomes" id="UP000033831">
    <property type="component" value="Unassembled WGS sequence"/>
</dbReference>
<sequence>MAKATQSKTPKSDALMDEILENLVPHERICQWRGKHPHCEDKFRITEEDISFLKMLRVPPPNYCPTCRRMRRFVHMNFVRLFKRSCDAPGHSENMISIYPEECLFPVYDYKFFISDEFDPFSYGVNYREGESPLKMLLYLRKKFPMPSFVNRDPSSVNSEYSNGGRDNKNCYFAVACYHAEDVWYSSLVNKSRNVMDSRDIMQSELLYEGFMSDFVYKSSFVYFSASCSDCFLVFDCKNCDSCFGCVNLRNKKYCVWNEQLSKQDYESFIKSTNPLGRSKLAEYKKKFWKLVATQPMSASHNIGSDNVSGVGIKNCRNLFDVVNAENGSEHIRHADGAMSHKDSMDFLYSGGHSSKLYGTTNIGSQSSNVRFSVSSKFCTDCEFIFNSKNLNNCFMCFGLQNKSHCLLNKQYSQEEYFKIMDQIKSEMIKSGEYEDPLGFEFSAQAYNFSMGQLGYPLNDEEIKTLGGYVAKEPETNAGDIEMVKAADLPETIAGVGDDILNKAILCETTGRPFRIIGSELEFYRRMSLPLPTVHPSVRMETLFRLAPDGKKYKVICAKCGNETDSMFNPKDGFILYCDNCFKQEVY</sequence>